<accession>A0A8T1UDB6</accession>
<feature type="non-terminal residue" evidence="1">
    <location>
        <position position="101"/>
    </location>
</feature>
<proteinExistence type="predicted"/>
<organism evidence="1 2">
    <name type="scientific">Phytophthora cactorum</name>
    <dbReference type="NCBI Taxonomy" id="29920"/>
    <lineage>
        <taxon>Eukaryota</taxon>
        <taxon>Sar</taxon>
        <taxon>Stramenopiles</taxon>
        <taxon>Oomycota</taxon>
        <taxon>Peronosporomycetes</taxon>
        <taxon>Peronosporales</taxon>
        <taxon>Peronosporaceae</taxon>
        <taxon>Phytophthora</taxon>
    </lineage>
</organism>
<evidence type="ECO:0000313" key="2">
    <source>
        <dbReference type="Proteomes" id="UP000688947"/>
    </source>
</evidence>
<reference evidence="1" key="1">
    <citation type="submission" date="2021-01" db="EMBL/GenBank/DDBJ databases">
        <title>Phytophthora aleatoria, a newly-described species from Pinus radiata is distinct from Phytophthora cactorum isolates based on comparative genomics.</title>
        <authorList>
            <person name="Mcdougal R."/>
            <person name="Panda P."/>
            <person name="Williams N."/>
            <person name="Studholme D.J."/>
        </authorList>
    </citation>
    <scope>NUCLEOTIDE SEQUENCE</scope>
    <source>
        <strain evidence="1">NZFS 3830</strain>
    </source>
</reference>
<dbReference type="Proteomes" id="UP000688947">
    <property type="component" value="Unassembled WGS sequence"/>
</dbReference>
<dbReference type="EMBL" id="JAENGZ010000451">
    <property type="protein sequence ID" value="KAG6959104.1"/>
    <property type="molecule type" value="Genomic_DNA"/>
</dbReference>
<dbReference type="OrthoDB" id="112950at2759"/>
<gene>
    <name evidence="1" type="ORF">JG687_00008984</name>
</gene>
<sequence length="101" mass="11328">VLIHTGVEVFPSWTSTSFSKLEYLHIEGDSSEINLTELPSDLFNSMTSLHTIHLSYHAFLPSLPSMVGLKSLESVYFGYLDLIKDLPPMEDLQAMQVLALE</sequence>
<feature type="non-terminal residue" evidence="1">
    <location>
        <position position="1"/>
    </location>
</feature>
<dbReference type="AlphaFoldDB" id="A0A8T1UDB6"/>
<protein>
    <submittedName>
        <fullName evidence="1">Uncharacterized protein</fullName>
    </submittedName>
</protein>
<evidence type="ECO:0000313" key="1">
    <source>
        <dbReference type="EMBL" id="KAG6959104.1"/>
    </source>
</evidence>
<name>A0A8T1UDB6_9STRA</name>
<comment type="caution">
    <text evidence="1">The sequence shown here is derived from an EMBL/GenBank/DDBJ whole genome shotgun (WGS) entry which is preliminary data.</text>
</comment>